<dbReference type="Proteomes" id="UP001569200">
    <property type="component" value="Unassembled WGS sequence"/>
</dbReference>
<protein>
    <recommendedName>
        <fullName evidence="3">ATPase involved in DNA repair</fullName>
    </recommendedName>
</protein>
<gene>
    <name evidence="1" type="ORF">ACED33_14245</name>
</gene>
<dbReference type="EMBL" id="JBGOOW010000015">
    <property type="protein sequence ID" value="MEZ8181846.1"/>
    <property type="molecule type" value="Genomic_DNA"/>
</dbReference>
<name>A0ABV4LTT6_VIBSP</name>
<organism evidence="1 2">
    <name type="scientific">Vibrio splendidus</name>
    <dbReference type="NCBI Taxonomy" id="29497"/>
    <lineage>
        <taxon>Bacteria</taxon>
        <taxon>Pseudomonadati</taxon>
        <taxon>Pseudomonadota</taxon>
        <taxon>Gammaproteobacteria</taxon>
        <taxon>Vibrionales</taxon>
        <taxon>Vibrionaceae</taxon>
        <taxon>Vibrio</taxon>
    </lineage>
</organism>
<evidence type="ECO:0000313" key="2">
    <source>
        <dbReference type="Proteomes" id="UP001569200"/>
    </source>
</evidence>
<evidence type="ECO:0000313" key="1">
    <source>
        <dbReference type="EMBL" id="MEZ8181846.1"/>
    </source>
</evidence>
<reference evidence="1 2" key="1">
    <citation type="submission" date="2024-06" db="EMBL/GenBank/DDBJ databases">
        <authorList>
            <person name="Steensen K."/>
            <person name="Seneca J."/>
            <person name="Bartlau N."/>
            <person name="Yu A.X."/>
            <person name="Polz M.F."/>
        </authorList>
    </citation>
    <scope>NUCLEOTIDE SEQUENCE [LARGE SCALE GENOMIC DNA]</scope>
    <source>
        <strain evidence="1 2">1F145</strain>
    </source>
</reference>
<proteinExistence type="predicted"/>
<evidence type="ECO:0008006" key="3">
    <source>
        <dbReference type="Google" id="ProtNLM"/>
    </source>
</evidence>
<accession>A0ABV4LTT6</accession>
<sequence>MIDFLYRCPEGYVDLKTDEFSSQNPMSCTKKLVEKKGGIVMEKGGMFEISWRTSHITRNAQELPFRHSDGWNYDKGFQVASNPGVKWYYTKRTKSVYKNKVSYCPRDYIISGGQCKLSTLIRHSPLEETMATLYPRYSDDAEQQNVAAFRYLDNMFTLDPELGDIVSTMSSEGLSQDFSKLWANVEKSTADDALEVVEGFAALQPDLPYLKEILFDVYYDRAAAEFILANRSIDQARIDWINDADVSVASLERSRQNAVDILQRSLNAYWSLIDNHPQAYVTQLPQRDLQSARYHNGQGEHSPIFEDEVLVVGYKDALLVYQMMNTLLEQQVHLSKLKAVYANTDTMQALAAEAQTLLNGVTSKATQLEQLLGSDAQVNAMMVTEQAKLNSLAIKLGSVIQWLKGEGNYLGLPDDFVLFLQGFKDKGNTVYDSFDAIKTLLKSSAYDVVPSAEKALQEAKNANTNYRYQRDQFRQTFANEQQALNNQLFKLLGCTVGQGDNLCASQTEAQRKGSLIAQQQQSIKAATLGVERAQKARQTIEGNITIEMERLEQEKQVHDAIDKIMVQFGQNELSLSQLLEAKRDAERNGSSSGKVTVDISELLKQEDLDTLDNFVTETGNVDLSLVQAALASLKEDLKDVPRDDAIKYTQTLAVLERATIRGLERGLLDVNSKARIKALMLELKAAEVDIAKSLSYLAYEVERLAGFSAEAERLIAQLGENQQQQADRYYANPVHYSVLTKEALNAELAFAELQEWMFYAVQALEYKWQEAFVAPGKGFNRASVFKIQTIPQLVEYFKALQRFDDIRNLRTSQEATDTLSVKKHIFGYVDKLRGKTMWYPALDGSGEMLTADEAFKAKLAQLTQRIGQDQWLTIEFSTVKELPRSNFFQGPVVADNDDLTCLVDAGTYLDKLDGIGINLQVSMDISGEEVTPAYLTYGGNNYMRSRTPGSLTDGETGIKDELVSYSTRFWDVSNGNFFAKDSYRQQMMANIMTDEEGQSAFLNPTYVFKERSVAASGWRLSVKLGDRYGEIVDLEGLDDIELIIKHRYYSRNAETCGGGGTGPLLLLR</sequence>
<keyword evidence="2" id="KW-1185">Reference proteome</keyword>
<comment type="caution">
    <text evidence="1">The sequence shown here is derived from an EMBL/GenBank/DDBJ whole genome shotgun (WGS) entry which is preliminary data.</text>
</comment>